<keyword evidence="4 5" id="KW-0732">Signal</keyword>
<evidence type="ECO:0000256" key="1">
    <source>
        <dbReference type="ARBA" id="ARBA00004613"/>
    </source>
</evidence>
<comment type="caution">
    <text evidence="7">The sequence shown here is derived from an EMBL/GenBank/DDBJ whole genome shotgun (WGS) entry which is preliminary data.</text>
</comment>
<dbReference type="InterPro" id="IPR031825">
    <property type="entry name" value="RXLR"/>
</dbReference>
<comment type="domain">
    <text evidence="5">The RxLR-dEER motif acts to carry the protein into the host cell cytoplasm through binding to cell surface phosphatidylinositol-3-phosphate.</text>
</comment>
<comment type="subcellular location">
    <subcellularLocation>
        <location evidence="1 5">Secreted</location>
    </subcellularLocation>
</comment>
<feature type="region of interest" description="Disordered" evidence="6">
    <location>
        <begin position="41"/>
        <end position="62"/>
    </location>
</feature>
<dbReference type="Pfam" id="PF16810">
    <property type="entry name" value="RXLR"/>
    <property type="match status" value="1"/>
</dbReference>
<feature type="signal peptide" evidence="5">
    <location>
        <begin position="1"/>
        <end position="24"/>
    </location>
</feature>
<accession>A0A8T1VUK8</accession>
<dbReference type="EMBL" id="JAGDFL010000569">
    <property type="protein sequence ID" value="KAG7385025.1"/>
    <property type="molecule type" value="Genomic_DNA"/>
</dbReference>
<keyword evidence="3 5" id="KW-0964">Secreted</keyword>
<evidence type="ECO:0000256" key="3">
    <source>
        <dbReference type="ARBA" id="ARBA00022525"/>
    </source>
</evidence>
<evidence type="ECO:0000256" key="6">
    <source>
        <dbReference type="SAM" id="MobiDB-lite"/>
    </source>
</evidence>
<reference evidence="7" key="1">
    <citation type="submission" date="2021-02" db="EMBL/GenBank/DDBJ databases">
        <authorList>
            <person name="Palmer J.M."/>
        </authorList>
    </citation>
    <scope>NUCLEOTIDE SEQUENCE</scope>
    <source>
        <strain evidence="7">SCRP23</strain>
    </source>
</reference>
<keyword evidence="8" id="KW-1185">Reference proteome</keyword>
<comment type="similarity">
    <text evidence="2 5">Belongs to the RxLR effector family.</text>
</comment>
<comment type="function">
    <text evidence="5">Effector that suppresses plant defense responses during pathogen infection.</text>
</comment>
<sequence length="123" mass="14101">MHLRYLVLIIAALSSFAATSMVTAFESTASVATSPRLTRSIADGYDGGANKRSLRSVETTGKNDEERVWGLSKLERLARKYEEKRTFKRYFRNGNEPKDVGLRSYEKYYNLMKKKELAKQLPK</sequence>
<dbReference type="AlphaFoldDB" id="A0A8T1VUK8"/>
<proteinExistence type="inferred from homology"/>
<evidence type="ECO:0000256" key="2">
    <source>
        <dbReference type="ARBA" id="ARBA00010400"/>
    </source>
</evidence>
<name>A0A8T1VUK8_9STRA</name>
<protein>
    <recommendedName>
        <fullName evidence="5">RxLR effector protein</fullName>
    </recommendedName>
</protein>
<gene>
    <name evidence="7" type="ORF">PHYBOEH_009192</name>
</gene>
<feature type="chain" id="PRO_5035836713" description="RxLR effector protein" evidence="5">
    <location>
        <begin position="25"/>
        <end position="123"/>
    </location>
</feature>
<organism evidence="7 8">
    <name type="scientific">Phytophthora boehmeriae</name>
    <dbReference type="NCBI Taxonomy" id="109152"/>
    <lineage>
        <taxon>Eukaryota</taxon>
        <taxon>Sar</taxon>
        <taxon>Stramenopiles</taxon>
        <taxon>Oomycota</taxon>
        <taxon>Peronosporomycetes</taxon>
        <taxon>Peronosporales</taxon>
        <taxon>Peronosporaceae</taxon>
        <taxon>Phytophthora</taxon>
    </lineage>
</organism>
<evidence type="ECO:0000256" key="5">
    <source>
        <dbReference type="RuleBase" id="RU367124"/>
    </source>
</evidence>
<evidence type="ECO:0000313" key="7">
    <source>
        <dbReference type="EMBL" id="KAG7385025.1"/>
    </source>
</evidence>
<dbReference type="Proteomes" id="UP000693981">
    <property type="component" value="Unassembled WGS sequence"/>
</dbReference>
<evidence type="ECO:0000256" key="4">
    <source>
        <dbReference type="ARBA" id="ARBA00022729"/>
    </source>
</evidence>
<evidence type="ECO:0000313" key="8">
    <source>
        <dbReference type="Proteomes" id="UP000693981"/>
    </source>
</evidence>